<organism evidence="6 7">
    <name type="scientific">Citrullus colocynthis</name>
    <name type="common">colocynth</name>
    <dbReference type="NCBI Taxonomy" id="252529"/>
    <lineage>
        <taxon>Eukaryota</taxon>
        <taxon>Viridiplantae</taxon>
        <taxon>Streptophyta</taxon>
        <taxon>Embryophyta</taxon>
        <taxon>Tracheophyta</taxon>
        <taxon>Spermatophyta</taxon>
        <taxon>Magnoliopsida</taxon>
        <taxon>eudicotyledons</taxon>
        <taxon>Gunneridae</taxon>
        <taxon>Pentapetalae</taxon>
        <taxon>rosids</taxon>
        <taxon>fabids</taxon>
        <taxon>Cucurbitales</taxon>
        <taxon>Cucurbitaceae</taxon>
        <taxon>Benincaseae</taxon>
        <taxon>Citrullus</taxon>
    </lineage>
</organism>
<feature type="chain" id="PRO_5046735664" description="Leucine-rich repeat-containing N-terminal plant-type domain-containing protein" evidence="4">
    <location>
        <begin position="26"/>
        <end position="144"/>
    </location>
</feature>
<name>A0ABP0YX12_9ROSI</name>
<accession>A0ABP0YX12</accession>
<dbReference type="SUPFAM" id="SSF52058">
    <property type="entry name" value="L domain-like"/>
    <property type="match status" value="1"/>
</dbReference>
<evidence type="ECO:0000313" key="6">
    <source>
        <dbReference type="EMBL" id="CAK9325053.1"/>
    </source>
</evidence>
<keyword evidence="3" id="KW-0677">Repeat</keyword>
<evidence type="ECO:0000313" key="7">
    <source>
        <dbReference type="Proteomes" id="UP001642487"/>
    </source>
</evidence>
<evidence type="ECO:0000256" key="4">
    <source>
        <dbReference type="SAM" id="SignalP"/>
    </source>
</evidence>
<protein>
    <recommendedName>
        <fullName evidence="5">Leucine-rich repeat-containing N-terminal plant-type domain-containing protein</fullName>
    </recommendedName>
</protein>
<dbReference type="Gene3D" id="3.80.10.10">
    <property type="entry name" value="Ribonuclease Inhibitor"/>
    <property type="match status" value="1"/>
</dbReference>
<reference evidence="6 7" key="1">
    <citation type="submission" date="2024-03" db="EMBL/GenBank/DDBJ databases">
        <authorList>
            <person name="Gkanogiannis A."/>
            <person name="Becerra Lopez-Lavalle L."/>
        </authorList>
    </citation>
    <scope>NUCLEOTIDE SEQUENCE [LARGE SCALE GENOMIC DNA]</scope>
</reference>
<evidence type="ECO:0000256" key="1">
    <source>
        <dbReference type="ARBA" id="ARBA00022614"/>
    </source>
</evidence>
<proteinExistence type="predicted"/>
<evidence type="ECO:0000256" key="2">
    <source>
        <dbReference type="ARBA" id="ARBA00022729"/>
    </source>
</evidence>
<dbReference type="PANTHER" id="PTHR47988">
    <property type="entry name" value="SOMATIC EMBRYOGENESIS RECEPTOR KINASE 1"/>
    <property type="match status" value="1"/>
</dbReference>
<keyword evidence="7" id="KW-1185">Reference proteome</keyword>
<dbReference type="InterPro" id="IPR013210">
    <property type="entry name" value="LRR_N_plant-typ"/>
</dbReference>
<feature type="domain" description="Leucine-rich repeat-containing N-terminal plant-type" evidence="5">
    <location>
        <begin position="27"/>
        <end position="65"/>
    </location>
</feature>
<dbReference type="Pfam" id="PF13855">
    <property type="entry name" value="LRR_8"/>
    <property type="match status" value="1"/>
</dbReference>
<feature type="signal peptide" evidence="4">
    <location>
        <begin position="1"/>
        <end position="25"/>
    </location>
</feature>
<sequence length="144" mass="15521">MMLVRMGELYLTILILACLHYLALSDFQGDALFALKNALNATANQLTDWNPNQVNPCTWSNVICSGSNVISVSLSTMGFTGTLSPRIGLLKSLSTLILQGNYITGEIPKDFGNLTNLVSLDLGNNSLTGQIPSSLGNLKKLQFL</sequence>
<gene>
    <name evidence="6" type="ORF">CITCOLO1_LOCUS17305</name>
</gene>
<dbReference type="InterPro" id="IPR001611">
    <property type="entry name" value="Leu-rich_rpt"/>
</dbReference>
<dbReference type="InterPro" id="IPR032675">
    <property type="entry name" value="LRR_dom_sf"/>
</dbReference>
<evidence type="ECO:0000259" key="5">
    <source>
        <dbReference type="Pfam" id="PF08263"/>
    </source>
</evidence>
<evidence type="ECO:0000256" key="3">
    <source>
        <dbReference type="ARBA" id="ARBA00022737"/>
    </source>
</evidence>
<dbReference type="Pfam" id="PF08263">
    <property type="entry name" value="LRRNT_2"/>
    <property type="match status" value="1"/>
</dbReference>
<keyword evidence="1" id="KW-0433">Leucine-rich repeat</keyword>
<keyword evidence="2 4" id="KW-0732">Signal</keyword>
<dbReference type="Proteomes" id="UP001642487">
    <property type="component" value="Chromosome 6"/>
</dbReference>
<dbReference type="EMBL" id="OZ021740">
    <property type="protein sequence ID" value="CAK9325053.1"/>
    <property type="molecule type" value="Genomic_DNA"/>
</dbReference>